<evidence type="ECO:0000313" key="2">
    <source>
        <dbReference type="EMBL" id="MBW0493376.1"/>
    </source>
</evidence>
<gene>
    <name evidence="2" type="ORF">O181_033091</name>
</gene>
<feature type="region of interest" description="Disordered" evidence="1">
    <location>
        <begin position="1"/>
        <end position="23"/>
    </location>
</feature>
<sequence length="166" mass="18545">MPEPQRTNGGSAEGGDSVSSFGLEHITEEYASRRFNMSESAHSKTKTNDLKEMGYNSIMPPLKASNVKIQDPFGAEFITQDLPCKVGEARILMVLDPLNGSMGQFMVPWHPWVPSKIGPRGPPIAPTDRRTPKTKKRPKKAIKEKTPSFHPRPKKGYKIKIHQELP</sequence>
<dbReference type="Proteomes" id="UP000765509">
    <property type="component" value="Unassembled WGS sequence"/>
</dbReference>
<comment type="caution">
    <text evidence="2">The sequence shown here is derived from an EMBL/GenBank/DDBJ whole genome shotgun (WGS) entry which is preliminary data.</text>
</comment>
<dbReference type="AlphaFoldDB" id="A0A9Q3H6R7"/>
<keyword evidence="3" id="KW-1185">Reference proteome</keyword>
<protein>
    <submittedName>
        <fullName evidence="2">Uncharacterized protein</fullName>
    </submittedName>
</protein>
<dbReference type="EMBL" id="AVOT02012041">
    <property type="protein sequence ID" value="MBW0493376.1"/>
    <property type="molecule type" value="Genomic_DNA"/>
</dbReference>
<accession>A0A9Q3H6R7</accession>
<name>A0A9Q3H6R7_9BASI</name>
<proteinExistence type="predicted"/>
<organism evidence="2 3">
    <name type="scientific">Austropuccinia psidii MF-1</name>
    <dbReference type="NCBI Taxonomy" id="1389203"/>
    <lineage>
        <taxon>Eukaryota</taxon>
        <taxon>Fungi</taxon>
        <taxon>Dikarya</taxon>
        <taxon>Basidiomycota</taxon>
        <taxon>Pucciniomycotina</taxon>
        <taxon>Pucciniomycetes</taxon>
        <taxon>Pucciniales</taxon>
        <taxon>Sphaerophragmiaceae</taxon>
        <taxon>Austropuccinia</taxon>
    </lineage>
</organism>
<evidence type="ECO:0000313" key="3">
    <source>
        <dbReference type="Proteomes" id="UP000765509"/>
    </source>
</evidence>
<feature type="compositionally biased region" description="Basic residues" evidence="1">
    <location>
        <begin position="151"/>
        <end position="160"/>
    </location>
</feature>
<feature type="region of interest" description="Disordered" evidence="1">
    <location>
        <begin position="117"/>
        <end position="166"/>
    </location>
</feature>
<reference evidence="2" key="1">
    <citation type="submission" date="2021-03" db="EMBL/GenBank/DDBJ databases">
        <title>Draft genome sequence of rust myrtle Austropuccinia psidii MF-1, a brazilian biotype.</title>
        <authorList>
            <person name="Quecine M.C."/>
            <person name="Pachon D.M.R."/>
            <person name="Bonatelli M.L."/>
            <person name="Correr F.H."/>
            <person name="Franceschini L.M."/>
            <person name="Leite T.F."/>
            <person name="Margarido G.R.A."/>
            <person name="Almeida C.A."/>
            <person name="Ferrarezi J.A."/>
            <person name="Labate C.A."/>
        </authorList>
    </citation>
    <scope>NUCLEOTIDE SEQUENCE</scope>
    <source>
        <strain evidence="2">MF-1</strain>
    </source>
</reference>
<evidence type="ECO:0000256" key="1">
    <source>
        <dbReference type="SAM" id="MobiDB-lite"/>
    </source>
</evidence>
<feature type="compositionally biased region" description="Polar residues" evidence="1">
    <location>
        <begin position="1"/>
        <end position="10"/>
    </location>
</feature>